<evidence type="ECO:0000256" key="1">
    <source>
        <dbReference type="SAM" id="SignalP"/>
    </source>
</evidence>
<comment type="caution">
    <text evidence="2">The sequence shown here is derived from an EMBL/GenBank/DDBJ whole genome shotgun (WGS) entry which is preliminary data.</text>
</comment>
<dbReference type="Proteomes" id="UP001489509">
    <property type="component" value="Unassembled WGS sequence"/>
</dbReference>
<organism evidence="2 3">
    <name type="scientific">Solibaculum intestinale</name>
    <dbReference type="NCBI Taxonomy" id="3133165"/>
    <lineage>
        <taxon>Bacteria</taxon>
        <taxon>Bacillati</taxon>
        <taxon>Bacillota</taxon>
        <taxon>Clostridia</taxon>
        <taxon>Eubacteriales</taxon>
        <taxon>Oscillospiraceae</taxon>
        <taxon>Solibaculum</taxon>
    </lineage>
</organism>
<proteinExistence type="predicted"/>
<sequence>MKRSKRMIAAALFLAMVLCGAQSVSAAPAYSELSAVADTLYAVKAEPGTIHVGDSVQLQVVTGRSTTHVQVYDQNGSLVAQATDGAVDKSGRLYWTVSFSISQVGEKSFQVVAGNRYVDSANREITISVLSNVPKPVVTAVELKNTSAYCTVENYPDLAKVRLELRDTAGNVVYEDYQNEKLEAGTYTVTAYVRDDPYGTASEPYAFQVTQSEVDAYRLLRDARVVIVANEGTYTTVIPDDNNALSIGCLGWHATRAHDLVKNMLVQDPKTVESHLTGSSMLDELHQTNYIWNNRILTSSEASIMRGLLATDVSKTVQDATAEEDISAYLVYGRNRGITEEGALIYYADLYNQSPKRAREILEAIQEDGKALNLDNFHAYALENPVMGKYTYRRNLTYNTLKKLGYV</sequence>
<gene>
    <name evidence="2" type="ORF">WMO26_08035</name>
</gene>
<keyword evidence="3" id="KW-1185">Reference proteome</keyword>
<dbReference type="RefSeq" id="WP_349219454.1">
    <property type="nucleotide sequence ID" value="NZ_JBBMFD010000012.1"/>
</dbReference>
<evidence type="ECO:0000313" key="2">
    <source>
        <dbReference type="EMBL" id="MEQ2440771.1"/>
    </source>
</evidence>
<reference evidence="2 3" key="1">
    <citation type="submission" date="2024-03" db="EMBL/GenBank/DDBJ databases">
        <title>Human intestinal bacterial collection.</title>
        <authorList>
            <person name="Pauvert C."/>
            <person name="Hitch T.C.A."/>
            <person name="Clavel T."/>
        </authorList>
    </citation>
    <scope>NUCLEOTIDE SEQUENCE [LARGE SCALE GENOMIC DNA]</scope>
    <source>
        <strain evidence="2 3">CLA-JM-H44</strain>
    </source>
</reference>
<dbReference type="EMBL" id="JBBMFD010000012">
    <property type="protein sequence ID" value="MEQ2440771.1"/>
    <property type="molecule type" value="Genomic_DNA"/>
</dbReference>
<name>A0ABV1E2Q4_9FIRM</name>
<protein>
    <recommendedName>
        <fullName evidence="4">Ig-like domain-containing protein</fullName>
    </recommendedName>
</protein>
<evidence type="ECO:0008006" key="4">
    <source>
        <dbReference type="Google" id="ProtNLM"/>
    </source>
</evidence>
<keyword evidence="1" id="KW-0732">Signal</keyword>
<feature type="chain" id="PRO_5046868235" description="Ig-like domain-containing protein" evidence="1">
    <location>
        <begin position="27"/>
        <end position="407"/>
    </location>
</feature>
<evidence type="ECO:0000313" key="3">
    <source>
        <dbReference type="Proteomes" id="UP001489509"/>
    </source>
</evidence>
<feature type="signal peptide" evidence="1">
    <location>
        <begin position="1"/>
        <end position="26"/>
    </location>
</feature>
<accession>A0ABV1E2Q4</accession>